<proteinExistence type="inferred from homology"/>
<dbReference type="InterPro" id="IPR018870">
    <property type="entry name" value="Tti2"/>
</dbReference>
<evidence type="ECO:0000313" key="3">
    <source>
        <dbReference type="EMBL" id="PHH76446.1"/>
    </source>
</evidence>
<sequence>MSATTSQATFSKLGADNRPRNDSEHAVRIKGLQLLNVFLSKCSTQLLDSSGLSSVFEDAVFPSLYFLPGLDSEPESTWLLNEAYRVMLQVANAKPLIHKRRLLDRIIRDGILATYNHASKSPIAVQTLMRNLAMTVSDLGIYRGASSHRIRSGKAIRHRAVVRFNGCYGGSERYTVLLLAEDR</sequence>
<evidence type="ECO:0000256" key="2">
    <source>
        <dbReference type="SAM" id="MobiDB-lite"/>
    </source>
</evidence>
<dbReference type="GO" id="GO:0110078">
    <property type="term" value="C:TTT Hsp90 cochaperone complex"/>
    <property type="evidence" value="ECO:0007669"/>
    <property type="project" value="InterPro"/>
</dbReference>
<dbReference type="AlphaFoldDB" id="A0A2C5Z8U6"/>
<reference evidence="3 4" key="1">
    <citation type="submission" date="2017-06" db="EMBL/GenBank/DDBJ databases">
        <title>Ant-infecting Ophiocordyceps genomes reveal a high diversity of potential behavioral manipulation genes and a possible major role for enterotoxins.</title>
        <authorList>
            <person name="De Bekker C."/>
            <person name="Evans H.C."/>
            <person name="Brachmann A."/>
            <person name="Hughes D.P."/>
        </authorList>
    </citation>
    <scope>NUCLEOTIDE SEQUENCE [LARGE SCALE GENOMIC DNA]</scope>
    <source>
        <strain evidence="3 4">Map16</strain>
    </source>
</reference>
<accession>A0A2C5Z8U6</accession>
<organism evidence="3 4">
    <name type="scientific">Ophiocordyceps camponoti-rufipedis</name>
    <dbReference type="NCBI Taxonomy" id="2004952"/>
    <lineage>
        <taxon>Eukaryota</taxon>
        <taxon>Fungi</taxon>
        <taxon>Dikarya</taxon>
        <taxon>Ascomycota</taxon>
        <taxon>Pezizomycotina</taxon>
        <taxon>Sordariomycetes</taxon>
        <taxon>Hypocreomycetidae</taxon>
        <taxon>Hypocreales</taxon>
        <taxon>Ophiocordycipitaceae</taxon>
        <taxon>Ophiocordyceps</taxon>
    </lineage>
</organism>
<evidence type="ECO:0000256" key="1">
    <source>
        <dbReference type="ARBA" id="ARBA00034736"/>
    </source>
</evidence>
<feature type="compositionally biased region" description="Polar residues" evidence="2">
    <location>
        <begin position="1"/>
        <end position="10"/>
    </location>
</feature>
<dbReference type="Pfam" id="PF10521">
    <property type="entry name" value="Tti2"/>
    <property type="match status" value="1"/>
</dbReference>
<dbReference type="EMBL" id="NJES01000163">
    <property type="protein sequence ID" value="PHH76446.1"/>
    <property type="molecule type" value="Genomic_DNA"/>
</dbReference>
<dbReference type="Proteomes" id="UP000226431">
    <property type="component" value="Unassembled WGS sequence"/>
</dbReference>
<comment type="caution">
    <text evidence="3">The sequence shown here is derived from an EMBL/GenBank/DDBJ whole genome shotgun (WGS) entry which is preliminary data.</text>
</comment>
<comment type="similarity">
    <text evidence="1">Belongs to the TTI2 family.</text>
</comment>
<protein>
    <submittedName>
        <fullName evidence="3">Uncharacterized protein</fullName>
    </submittedName>
</protein>
<feature type="region of interest" description="Disordered" evidence="2">
    <location>
        <begin position="1"/>
        <end position="22"/>
    </location>
</feature>
<gene>
    <name evidence="3" type="ORF">CDD80_1529</name>
</gene>
<keyword evidence="4" id="KW-1185">Reference proteome</keyword>
<dbReference type="OrthoDB" id="6417021at2759"/>
<name>A0A2C5Z8U6_9HYPO</name>
<evidence type="ECO:0000313" key="4">
    <source>
        <dbReference type="Proteomes" id="UP000226431"/>
    </source>
</evidence>
<dbReference type="STRING" id="2004952.A0A2C5Z8U6"/>